<organism evidence="2 3">
    <name type="scientific">Leptidea sinapis</name>
    <dbReference type="NCBI Taxonomy" id="189913"/>
    <lineage>
        <taxon>Eukaryota</taxon>
        <taxon>Metazoa</taxon>
        <taxon>Ecdysozoa</taxon>
        <taxon>Arthropoda</taxon>
        <taxon>Hexapoda</taxon>
        <taxon>Insecta</taxon>
        <taxon>Pterygota</taxon>
        <taxon>Neoptera</taxon>
        <taxon>Endopterygota</taxon>
        <taxon>Lepidoptera</taxon>
        <taxon>Glossata</taxon>
        <taxon>Ditrysia</taxon>
        <taxon>Papilionoidea</taxon>
        <taxon>Pieridae</taxon>
        <taxon>Dismorphiinae</taxon>
        <taxon>Leptidea</taxon>
    </lineage>
</organism>
<reference evidence="2 3" key="1">
    <citation type="submission" date="2017-07" db="EMBL/GenBank/DDBJ databases">
        <authorList>
            <person name="Talla V."/>
            <person name="Backstrom N."/>
        </authorList>
    </citation>
    <scope>NUCLEOTIDE SEQUENCE [LARGE SCALE GENOMIC DNA]</scope>
</reference>
<sequence length="327" mass="37916">MYQVDISEARICKRDHRKLVEYDYETDEDFSADSDDDNTFQPPPLSDSSDITDLSNYEKKLTRKRKSNWKVNITKSKRSQCVPYTNKKKVCPAKASKAIDCSDCKYKCTSNFSENDRIDICKAYWGFGDYTRQKDYTLKFEQVCAKFFQATLCISNGPINSVVKNISSVGCFLGEDKRGKKCPGNKTSDTDKILVKEHIEKFPVMEAHYVRKSSRKLYLESNLSISKMYSLYIDDVCPKNKIPVSEKTYRRIFCNEYNYSFFKPKKDLCATCSKYEQASDNEKKNLEADYTFHLIRKQQCNESKEADKLRCANESSGCLSMLTIFFI</sequence>
<dbReference type="AlphaFoldDB" id="A0A5E4PVU8"/>
<evidence type="ECO:0000313" key="3">
    <source>
        <dbReference type="Proteomes" id="UP000324832"/>
    </source>
</evidence>
<evidence type="ECO:0000256" key="1">
    <source>
        <dbReference type="SAM" id="MobiDB-lite"/>
    </source>
</evidence>
<gene>
    <name evidence="2" type="ORF">LSINAPIS_LOCUS2437</name>
</gene>
<evidence type="ECO:0000313" key="2">
    <source>
        <dbReference type="EMBL" id="VVC89267.1"/>
    </source>
</evidence>
<protein>
    <submittedName>
        <fullName evidence="2">Uncharacterized protein</fullName>
    </submittedName>
</protein>
<dbReference type="Proteomes" id="UP000324832">
    <property type="component" value="Unassembled WGS sequence"/>
</dbReference>
<accession>A0A5E4PVU8</accession>
<dbReference type="PANTHER" id="PTHR10773:SF19">
    <property type="match status" value="1"/>
</dbReference>
<keyword evidence="3" id="KW-1185">Reference proteome</keyword>
<proteinExistence type="predicted"/>
<dbReference type="EMBL" id="FZQP02000493">
    <property type="protein sequence ID" value="VVC89267.1"/>
    <property type="molecule type" value="Genomic_DNA"/>
</dbReference>
<feature type="compositionally biased region" description="Acidic residues" evidence="1">
    <location>
        <begin position="28"/>
        <end position="38"/>
    </location>
</feature>
<feature type="region of interest" description="Disordered" evidence="1">
    <location>
        <begin position="28"/>
        <end position="50"/>
    </location>
</feature>
<name>A0A5E4PVU8_9NEOP</name>
<dbReference type="PANTHER" id="PTHR10773">
    <property type="entry name" value="DNA-DIRECTED RNA POLYMERASES I, II, AND III SUBUNIT RPABC2"/>
    <property type="match status" value="1"/>
</dbReference>